<feature type="region of interest" description="Disordered" evidence="1">
    <location>
        <begin position="59"/>
        <end position="87"/>
    </location>
</feature>
<keyword evidence="4" id="KW-1185">Reference proteome</keyword>
<dbReference type="OrthoDB" id="9901522at2759"/>
<evidence type="ECO:0000256" key="1">
    <source>
        <dbReference type="SAM" id="MobiDB-lite"/>
    </source>
</evidence>
<evidence type="ECO:0000256" key="2">
    <source>
        <dbReference type="SAM" id="Phobius"/>
    </source>
</evidence>
<comment type="caution">
    <text evidence="3">The sequence shown here is derived from an EMBL/GenBank/DDBJ whole genome shotgun (WGS) entry which is preliminary data.</text>
</comment>
<feature type="transmembrane region" description="Helical" evidence="2">
    <location>
        <begin position="195"/>
        <end position="217"/>
    </location>
</feature>
<dbReference type="AlphaFoldDB" id="A0A8T2KL90"/>
<accession>A0A8T2KL90</accession>
<name>A0A8T2KL90_9PIPI</name>
<keyword evidence="2" id="KW-0472">Membrane</keyword>
<dbReference type="Proteomes" id="UP000812440">
    <property type="component" value="Chromosome 1"/>
</dbReference>
<evidence type="ECO:0000313" key="3">
    <source>
        <dbReference type="EMBL" id="KAG8455146.1"/>
    </source>
</evidence>
<proteinExistence type="predicted"/>
<keyword evidence="2" id="KW-1133">Transmembrane helix</keyword>
<gene>
    <name evidence="3" type="ORF">GDO86_001379</name>
</gene>
<organism evidence="3 4">
    <name type="scientific">Hymenochirus boettgeri</name>
    <name type="common">Congo dwarf clawed frog</name>
    <dbReference type="NCBI Taxonomy" id="247094"/>
    <lineage>
        <taxon>Eukaryota</taxon>
        <taxon>Metazoa</taxon>
        <taxon>Chordata</taxon>
        <taxon>Craniata</taxon>
        <taxon>Vertebrata</taxon>
        <taxon>Euteleostomi</taxon>
        <taxon>Amphibia</taxon>
        <taxon>Batrachia</taxon>
        <taxon>Anura</taxon>
        <taxon>Pipoidea</taxon>
        <taxon>Pipidae</taxon>
        <taxon>Pipinae</taxon>
        <taxon>Hymenochirus</taxon>
    </lineage>
</organism>
<dbReference type="EMBL" id="JAACNH010000001">
    <property type="protein sequence ID" value="KAG8455146.1"/>
    <property type="molecule type" value="Genomic_DNA"/>
</dbReference>
<sequence>MMKSIGFYFFVTSVLLGNCEKENVLFQESLPSASSMAFPDSVTKGYVDISQIYQNVNKNQISTQPPEANPTNDSGPNPEIPSTDFPSFFHNIAESQMPEVLETDTPETLYAIKENNNLNEILTEEENLFNQETLSPEVKNVVKDFTSTPPLSFSESRVTPFDYTNINVLLEATQSSSFHTDTDKSKRLRLEPWKIGVISATVFFAVETVVLIVYCFICRKRRRAILTKSCEQDSEACETINVESNDNTLTDVEGTINGLHAQHIGESSSTTGC</sequence>
<keyword evidence="2" id="KW-0812">Transmembrane</keyword>
<evidence type="ECO:0000313" key="4">
    <source>
        <dbReference type="Proteomes" id="UP000812440"/>
    </source>
</evidence>
<reference evidence="3" key="1">
    <citation type="thesis" date="2020" institute="ProQuest LLC" country="789 East Eisenhower Parkway, Ann Arbor, MI, USA">
        <title>Comparative Genomics and Chromosome Evolution.</title>
        <authorList>
            <person name="Mudd A.B."/>
        </authorList>
    </citation>
    <scope>NUCLEOTIDE SEQUENCE</scope>
    <source>
        <strain evidence="3">Female2</strain>
        <tissue evidence="3">Blood</tissue>
    </source>
</reference>
<protein>
    <submittedName>
        <fullName evidence="3">Uncharacterized protein</fullName>
    </submittedName>
</protein>
<feature type="compositionally biased region" description="Polar residues" evidence="1">
    <location>
        <begin position="59"/>
        <end position="75"/>
    </location>
</feature>